<reference evidence="2 3" key="1">
    <citation type="submission" date="2018-11" db="EMBL/GenBank/DDBJ databases">
        <title>Genomic Encyclopedia of Type Strains, Phase IV (KMG-IV): sequencing the most valuable type-strain genomes for metagenomic binning, comparative biology and taxonomic classification.</title>
        <authorList>
            <person name="Goeker M."/>
        </authorList>
    </citation>
    <scope>NUCLEOTIDE SEQUENCE [LARGE SCALE GENOMIC DNA]</scope>
    <source>
        <strain evidence="2 3">DSM 100316</strain>
    </source>
</reference>
<dbReference type="RefSeq" id="WP_123712795.1">
    <property type="nucleotide sequence ID" value="NZ_RKHR01000004.1"/>
</dbReference>
<organism evidence="2 3">
    <name type="scientific">Sinobacterium caligoides</name>
    <dbReference type="NCBI Taxonomy" id="933926"/>
    <lineage>
        <taxon>Bacteria</taxon>
        <taxon>Pseudomonadati</taxon>
        <taxon>Pseudomonadota</taxon>
        <taxon>Gammaproteobacteria</taxon>
        <taxon>Cellvibrionales</taxon>
        <taxon>Spongiibacteraceae</taxon>
        <taxon>Sinobacterium</taxon>
    </lineage>
</organism>
<evidence type="ECO:0008006" key="4">
    <source>
        <dbReference type="Google" id="ProtNLM"/>
    </source>
</evidence>
<dbReference type="AlphaFoldDB" id="A0A3N2DQF7"/>
<dbReference type="OrthoDB" id="6198252at2"/>
<proteinExistence type="predicted"/>
<accession>A0A3N2DQF7</accession>
<protein>
    <recommendedName>
        <fullName evidence="4">Lipoprotein</fullName>
    </recommendedName>
</protein>
<dbReference type="EMBL" id="RKHR01000004">
    <property type="protein sequence ID" value="ROS02058.1"/>
    <property type="molecule type" value="Genomic_DNA"/>
</dbReference>
<dbReference type="Proteomes" id="UP000275394">
    <property type="component" value="Unassembled WGS sequence"/>
</dbReference>
<gene>
    <name evidence="2" type="ORF">EDC56_2508</name>
</gene>
<keyword evidence="1" id="KW-0732">Signal</keyword>
<keyword evidence="3" id="KW-1185">Reference proteome</keyword>
<feature type="chain" id="PRO_5017966854" description="Lipoprotein" evidence="1">
    <location>
        <begin position="19"/>
        <end position="168"/>
    </location>
</feature>
<evidence type="ECO:0000313" key="2">
    <source>
        <dbReference type="EMBL" id="ROS02058.1"/>
    </source>
</evidence>
<evidence type="ECO:0000313" key="3">
    <source>
        <dbReference type="Proteomes" id="UP000275394"/>
    </source>
</evidence>
<name>A0A3N2DQF7_9GAMM</name>
<dbReference type="PROSITE" id="PS51257">
    <property type="entry name" value="PROKAR_LIPOPROTEIN"/>
    <property type="match status" value="1"/>
</dbReference>
<sequence>MYVRALLILSLTAFSGCATIGKIEKPITQPAQSSQPTQPTQLTAHADNESLRRSFVGEWVAKHANNQGGFRQVTVERVSDGRYVLTLEDYDANKRLLKTRQQFGFWGVSGGIYFTLNRAKNQHGSLTEANPSDADNDNAYQILTATFNQLVYRSLSSEKLYTFQRKQQ</sequence>
<evidence type="ECO:0000256" key="1">
    <source>
        <dbReference type="SAM" id="SignalP"/>
    </source>
</evidence>
<feature type="signal peptide" evidence="1">
    <location>
        <begin position="1"/>
        <end position="18"/>
    </location>
</feature>
<comment type="caution">
    <text evidence="2">The sequence shown here is derived from an EMBL/GenBank/DDBJ whole genome shotgun (WGS) entry which is preliminary data.</text>
</comment>